<dbReference type="Pfam" id="PF00618">
    <property type="entry name" value="RasGEF_N"/>
    <property type="match status" value="1"/>
</dbReference>
<dbReference type="SMART" id="SM00229">
    <property type="entry name" value="RasGEFN"/>
    <property type="match status" value="1"/>
</dbReference>
<keyword evidence="3" id="KW-0175">Coiled coil</keyword>
<protein>
    <submittedName>
        <fullName evidence="7">Ras guanine nucleotide exchange factor i-related</fullName>
    </submittedName>
</protein>
<reference evidence="7" key="1">
    <citation type="submission" date="2022-08" db="EMBL/GenBank/DDBJ databases">
        <title>Novel sulfate-reducing endosymbionts in the free-living metamonad Anaeramoeba.</title>
        <authorList>
            <person name="Jerlstrom-Hultqvist J."/>
            <person name="Cepicka I."/>
            <person name="Gallot-Lavallee L."/>
            <person name="Salas-Leiva D."/>
            <person name="Curtis B.A."/>
            <person name="Zahonova K."/>
            <person name="Pipaliya S."/>
            <person name="Dacks J."/>
            <person name="Roger A.J."/>
        </authorList>
    </citation>
    <scope>NUCLEOTIDE SEQUENCE</scope>
    <source>
        <strain evidence="7">Schooner1</strain>
    </source>
</reference>
<keyword evidence="8" id="KW-1185">Reference proteome</keyword>
<dbReference type="PROSITE" id="PS50212">
    <property type="entry name" value="RASGEF_NTER"/>
    <property type="match status" value="1"/>
</dbReference>
<dbReference type="InterPro" id="IPR000651">
    <property type="entry name" value="Ras-like_Gua-exchang_fac_N"/>
</dbReference>
<evidence type="ECO:0000256" key="4">
    <source>
        <dbReference type="SAM" id="MobiDB-lite"/>
    </source>
</evidence>
<feature type="compositionally biased region" description="Basic and acidic residues" evidence="4">
    <location>
        <begin position="815"/>
        <end position="827"/>
    </location>
</feature>
<dbReference type="Gene3D" id="1.10.840.10">
    <property type="entry name" value="Ras guanine-nucleotide exchange factors catalytic domain"/>
    <property type="match status" value="1"/>
</dbReference>
<dbReference type="EMBL" id="JAOAOG010000308">
    <property type="protein sequence ID" value="KAJ6230896.1"/>
    <property type="molecule type" value="Genomic_DNA"/>
</dbReference>
<evidence type="ECO:0000256" key="1">
    <source>
        <dbReference type="ARBA" id="ARBA00022658"/>
    </source>
</evidence>
<dbReference type="InterPro" id="IPR036964">
    <property type="entry name" value="RASGEF_cat_dom_sf"/>
</dbReference>
<dbReference type="Proteomes" id="UP001150062">
    <property type="component" value="Unassembled WGS sequence"/>
</dbReference>
<sequence length="834" mass="98169">MTNTPLRADEFLKNMQIPKRRVRDRRRNKSKSTSNITTLTNNETEQKPENEQKTELKDLPQELPDELPEILPEELPEELPDELPDELPEILPDELPDELPQELPDELPEILPEELPQELLYELPDELPQELPDELPDELPEILQEELPQELPKQQDQENKNQKTSTETDTDLKTKFSGSDLKKNKNDDLLKGNQKPKRRFTTINTVSEEHTKQPVKRKSKMEELLGFTTNNDKILKNKQQRQKELELQREKQIQEEIEFEKETLKGPEIKKHDWLAYVLKNHPDVLEVRERALPLIKQHSFSNLIEKSQTEVKDNVSKTDLLQLVMQHLSTLGLKKSIRCLEEETNLRYEESVFKKSELVPLLELGITDVDNIWNLSTEYIDPQEDEDEEDPEILFNKDFIGLGNEDLENNRRDVNIWDEGPDSENNIIIENELIKAGTLNKLIEKLTPPDRQKGYPDYMKTFLMCYQSFTTPQQVLSKLIERYHMPKRSDQTYTEFKKHRKFIQMRVGNVLKKWIEDHFSDFNDRLISEIYKFIDNTVFRDGHSSLSKNLRNAISRMQKGASLIIERTKVEKSPEPILPKNIWSVDLKLPDIDEEEFVRQETLATHGIYIKIKPIELLNQAWVNEKTRNKSPNVIELSLRFTKLSNWVSSTILSTQTIKERIKVVSKMIKLASHFLKLNNFHSSQAILASLEHPHIKRLKYTWEELPKSDKKQLKKLQNIMPPNFKSKNYTKHISTIFDKPIIPNLVYYLTELTAKEEKEPDLINNLINFAKRREIFKIISNLTKYQHLFYNYISVHQILTLLNNLPERITDEEMKSKSLKLEPKKSTRNKIK</sequence>
<comment type="caution">
    <text evidence="7">The sequence shown here is derived from an EMBL/GenBank/DDBJ whole genome shotgun (WGS) entry which is preliminary data.</text>
</comment>
<feature type="compositionally biased region" description="Basic and acidic residues" evidence="4">
    <location>
        <begin position="44"/>
        <end position="60"/>
    </location>
</feature>
<dbReference type="InterPro" id="IPR001895">
    <property type="entry name" value="RASGEF_cat_dom"/>
</dbReference>
<dbReference type="PROSITE" id="PS50896">
    <property type="entry name" value="LISH"/>
    <property type="match status" value="1"/>
</dbReference>
<dbReference type="CDD" id="cd06224">
    <property type="entry name" value="REM"/>
    <property type="match status" value="1"/>
</dbReference>
<dbReference type="Gene3D" id="1.20.870.10">
    <property type="entry name" value="Son of sevenless (SoS) protein Chain: S domain 1"/>
    <property type="match status" value="1"/>
</dbReference>
<evidence type="ECO:0000313" key="7">
    <source>
        <dbReference type="EMBL" id="KAJ6230896.1"/>
    </source>
</evidence>
<feature type="region of interest" description="Disordered" evidence="4">
    <location>
        <begin position="815"/>
        <end position="834"/>
    </location>
</feature>
<evidence type="ECO:0000256" key="3">
    <source>
        <dbReference type="SAM" id="Coils"/>
    </source>
</evidence>
<feature type="compositionally biased region" description="Polar residues" evidence="4">
    <location>
        <begin position="31"/>
        <end position="43"/>
    </location>
</feature>
<feature type="compositionally biased region" description="Basic residues" evidence="4">
    <location>
        <begin position="18"/>
        <end position="30"/>
    </location>
</feature>
<feature type="domain" description="Ras-GEF" evidence="5">
    <location>
        <begin position="594"/>
        <end position="826"/>
    </location>
</feature>
<dbReference type="SMART" id="SM00147">
    <property type="entry name" value="RasGEF"/>
    <property type="match status" value="1"/>
</dbReference>
<feature type="region of interest" description="Disordered" evidence="4">
    <location>
        <begin position="1"/>
        <end position="201"/>
    </location>
</feature>
<dbReference type="InterPro" id="IPR023578">
    <property type="entry name" value="Ras_GEF_dom_sf"/>
</dbReference>
<gene>
    <name evidence="7" type="ORF">M0813_06464</name>
</gene>
<evidence type="ECO:0000259" key="5">
    <source>
        <dbReference type="PROSITE" id="PS50009"/>
    </source>
</evidence>
<feature type="compositionally biased region" description="Acidic residues" evidence="4">
    <location>
        <begin position="63"/>
        <end position="116"/>
    </location>
</feature>
<feature type="coiled-coil region" evidence="3">
    <location>
        <begin position="235"/>
        <end position="262"/>
    </location>
</feature>
<keyword evidence="1 2" id="KW-0344">Guanine-nucleotide releasing factor</keyword>
<dbReference type="InterPro" id="IPR008937">
    <property type="entry name" value="Ras-like_GEF"/>
</dbReference>
<evidence type="ECO:0000313" key="8">
    <source>
        <dbReference type="Proteomes" id="UP001150062"/>
    </source>
</evidence>
<accession>A0ABQ8XEK8</accession>
<feature type="compositionally biased region" description="Basic and acidic residues" evidence="4">
    <location>
        <begin position="170"/>
        <end position="190"/>
    </location>
</feature>
<dbReference type="InterPro" id="IPR006594">
    <property type="entry name" value="LisH"/>
</dbReference>
<evidence type="ECO:0000256" key="2">
    <source>
        <dbReference type="PROSITE-ProRule" id="PRU00168"/>
    </source>
</evidence>
<evidence type="ECO:0000259" key="6">
    <source>
        <dbReference type="PROSITE" id="PS50212"/>
    </source>
</evidence>
<name>A0ABQ8XEK8_9EUKA</name>
<feature type="domain" description="N-terminal Ras-GEF" evidence="6">
    <location>
        <begin position="431"/>
        <end position="559"/>
    </location>
</feature>
<dbReference type="CDD" id="cd00155">
    <property type="entry name" value="RasGEF"/>
    <property type="match status" value="1"/>
</dbReference>
<dbReference type="PROSITE" id="PS50009">
    <property type="entry name" value="RASGEF_CAT"/>
    <property type="match status" value="1"/>
</dbReference>
<organism evidence="7 8">
    <name type="scientific">Anaeramoeba flamelloides</name>
    <dbReference type="NCBI Taxonomy" id="1746091"/>
    <lineage>
        <taxon>Eukaryota</taxon>
        <taxon>Metamonada</taxon>
        <taxon>Anaeramoebidae</taxon>
        <taxon>Anaeramoeba</taxon>
    </lineage>
</organism>
<proteinExistence type="predicted"/>
<dbReference type="Pfam" id="PF00617">
    <property type="entry name" value="RasGEF"/>
    <property type="match status" value="1"/>
</dbReference>
<dbReference type="PANTHER" id="PTHR23113:SF366">
    <property type="entry name" value="RAS GUANINE NUCLEOTIDE EXCHANGE FACTOR R"/>
    <property type="match status" value="1"/>
</dbReference>
<feature type="compositionally biased region" description="Acidic residues" evidence="4">
    <location>
        <begin position="123"/>
        <end position="148"/>
    </location>
</feature>
<dbReference type="SUPFAM" id="SSF48366">
    <property type="entry name" value="Ras GEF"/>
    <property type="match status" value="1"/>
</dbReference>
<dbReference type="PANTHER" id="PTHR23113">
    <property type="entry name" value="GUANINE NUCLEOTIDE EXCHANGE FACTOR"/>
    <property type="match status" value="1"/>
</dbReference>